<keyword evidence="2" id="KW-0540">Nuclease</keyword>
<gene>
    <name evidence="2" type="ORF">CEO22_578</name>
</gene>
<dbReference type="SUPFAM" id="SSF56219">
    <property type="entry name" value="DNase I-like"/>
    <property type="match status" value="1"/>
</dbReference>
<dbReference type="InterPro" id="IPR036691">
    <property type="entry name" value="Endo/exonu/phosph_ase_sf"/>
</dbReference>
<keyword evidence="2" id="KW-0255">Endonuclease</keyword>
<organism evidence="2 3">
    <name type="scientific">Candidatus Berkelbacteria bacterium Gr01-1014_85</name>
    <dbReference type="NCBI Taxonomy" id="2017150"/>
    <lineage>
        <taxon>Bacteria</taxon>
        <taxon>Candidatus Berkelbacteria</taxon>
    </lineage>
</organism>
<accession>A0A554J9Z8</accession>
<dbReference type="InterPro" id="IPR050410">
    <property type="entry name" value="CCR4/nocturin_mRNA_transcr"/>
</dbReference>
<dbReference type="InterPro" id="IPR005135">
    <property type="entry name" value="Endo/exonuclease/phosphatase"/>
</dbReference>
<dbReference type="Pfam" id="PF03372">
    <property type="entry name" value="Exo_endo_phos"/>
    <property type="match status" value="1"/>
</dbReference>
<dbReference type="PANTHER" id="PTHR12121:SF36">
    <property type="entry name" value="ENDONUCLEASE_EXONUCLEASE_PHOSPHATASE DOMAIN-CONTAINING PROTEIN"/>
    <property type="match status" value="1"/>
</dbReference>
<evidence type="ECO:0000259" key="1">
    <source>
        <dbReference type="Pfam" id="PF03372"/>
    </source>
</evidence>
<sequence length="236" mass="26784">MTIKLLSLNIEQDKHWPAIEALFSQWGPEIICLQELFIEDFWRLRQQYGWQGEYVPRLKYRANGQIDGIAIFSRYPYERATILDYDLGHGEIPELAHVHSSRPRSVALILDLIVGDQRLSVATTHFTWSNLGRVTAEQLVNMQLLLRQLESYPRLILAGDFNSPRGDSVYALLEAKYRSHIPASITSTIDGELHRAGPLPYVVDGLFTTDNIEVESVQLLSGVSDHLAITAELSLR</sequence>
<dbReference type="GO" id="GO:0004519">
    <property type="term" value="F:endonuclease activity"/>
    <property type="evidence" value="ECO:0007669"/>
    <property type="project" value="UniProtKB-KW"/>
</dbReference>
<comment type="caution">
    <text evidence="2">The sequence shown here is derived from an EMBL/GenBank/DDBJ whole genome shotgun (WGS) entry which is preliminary data.</text>
</comment>
<protein>
    <submittedName>
        <fullName evidence="2">Endonuclease/exonuclease/phosphatase</fullName>
    </submittedName>
</protein>
<proteinExistence type="predicted"/>
<evidence type="ECO:0000313" key="3">
    <source>
        <dbReference type="Proteomes" id="UP000316253"/>
    </source>
</evidence>
<keyword evidence="2" id="KW-0269">Exonuclease</keyword>
<keyword evidence="2" id="KW-0378">Hydrolase</keyword>
<dbReference type="EMBL" id="VMFD01000060">
    <property type="protein sequence ID" value="TSC65181.1"/>
    <property type="molecule type" value="Genomic_DNA"/>
</dbReference>
<dbReference type="AlphaFoldDB" id="A0A554J9Z8"/>
<dbReference type="Proteomes" id="UP000316253">
    <property type="component" value="Unassembled WGS sequence"/>
</dbReference>
<dbReference type="Gene3D" id="3.60.10.10">
    <property type="entry name" value="Endonuclease/exonuclease/phosphatase"/>
    <property type="match status" value="1"/>
</dbReference>
<name>A0A554J9Z8_9BACT</name>
<evidence type="ECO:0000313" key="2">
    <source>
        <dbReference type="EMBL" id="TSC65181.1"/>
    </source>
</evidence>
<dbReference type="GO" id="GO:0000175">
    <property type="term" value="F:3'-5'-RNA exonuclease activity"/>
    <property type="evidence" value="ECO:0007669"/>
    <property type="project" value="TreeGrafter"/>
</dbReference>
<feature type="domain" description="Endonuclease/exonuclease/phosphatase" evidence="1">
    <location>
        <begin position="7"/>
        <end position="226"/>
    </location>
</feature>
<dbReference type="PANTHER" id="PTHR12121">
    <property type="entry name" value="CARBON CATABOLITE REPRESSOR PROTEIN 4"/>
    <property type="match status" value="1"/>
</dbReference>
<reference evidence="2 3" key="1">
    <citation type="submission" date="2017-08" db="EMBL/GenBank/DDBJ databases">
        <title>Mechanisms for carbon and nitrogen cycling indicate functional differentiation within the Candidate Phyla Radiation.</title>
        <authorList>
            <person name="Danczak R.E."/>
            <person name="Johnston M.D."/>
            <person name="Kenah C."/>
            <person name="Slattery M."/>
            <person name="Wrighton K.C."/>
            <person name="Wilkins M.J."/>
        </authorList>
    </citation>
    <scope>NUCLEOTIDE SEQUENCE [LARGE SCALE GENOMIC DNA]</scope>
    <source>
        <strain evidence="2">Gr01-1014_85</strain>
    </source>
</reference>